<dbReference type="AlphaFoldDB" id="A0AB34HRX0"/>
<sequence>MGVEGCTKCIKYLLFVFNFVFWVSPEPRVGGRSPSLAGRAPLGPAKGAQPGRQVAGPPVCAERVTPGPRLCALSTPGPGLLWGPLARRARRPGGVRWGHGGRKSSSPARAGETVQVLHQGHGIPAGGVARELPGEVTGAQGLLLEQLRMSRGACRCFLARPARVGDLGRPGAGERPV</sequence>
<reference evidence="3 4" key="1">
    <citation type="submission" date="2022-11" db="EMBL/GenBank/DDBJ databases">
        <title>Whole genome sequence of Eschrichtius robustus ER-17-0199.</title>
        <authorList>
            <person name="Bruniche-Olsen A."/>
            <person name="Black A.N."/>
            <person name="Fields C.J."/>
            <person name="Walden K."/>
            <person name="Dewoody J.A."/>
        </authorList>
    </citation>
    <scope>NUCLEOTIDE SEQUENCE [LARGE SCALE GENOMIC DNA]</scope>
    <source>
        <strain evidence="3">ER-17-0199</strain>
        <tissue evidence="3">Blubber</tissue>
    </source>
</reference>
<feature type="region of interest" description="Disordered" evidence="1">
    <location>
        <begin position="29"/>
        <end position="56"/>
    </location>
</feature>
<proteinExistence type="predicted"/>
<name>A0AB34HRX0_ESCRO</name>
<feature type="signal peptide" evidence="2">
    <location>
        <begin position="1"/>
        <end position="25"/>
    </location>
</feature>
<organism evidence="3 4">
    <name type="scientific">Eschrichtius robustus</name>
    <name type="common">California gray whale</name>
    <name type="synonym">Eschrichtius gibbosus</name>
    <dbReference type="NCBI Taxonomy" id="9764"/>
    <lineage>
        <taxon>Eukaryota</taxon>
        <taxon>Metazoa</taxon>
        <taxon>Chordata</taxon>
        <taxon>Craniata</taxon>
        <taxon>Vertebrata</taxon>
        <taxon>Euteleostomi</taxon>
        <taxon>Mammalia</taxon>
        <taxon>Eutheria</taxon>
        <taxon>Laurasiatheria</taxon>
        <taxon>Artiodactyla</taxon>
        <taxon>Whippomorpha</taxon>
        <taxon>Cetacea</taxon>
        <taxon>Mysticeti</taxon>
        <taxon>Eschrichtiidae</taxon>
        <taxon>Eschrichtius</taxon>
    </lineage>
</organism>
<evidence type="ECO:0000313" key="3">
    <source>
        <dbReference type="EMBL" id="KAJ8795596.1"/>
    </source>
</evidence>
<comment type="caution">
    <text evidence="3">The sequence shown here is derived from an EMBL/GenBank/DDBJ whole genome shotgun (WGS) entry which is preliminary data.</text>
</comment>
<keyword evidence="2" id="KW-0732">Signal</keyword>
<dbReference type="Proteomes" id="UP001159641">
    <property type="component" value="Unassembled WGS sequence"/>
</dbReference>
<gene>
    <name evidence="3" type="ORF">J1605_002358</name>
</gene>
<accession>A0AB34HRX0</accession>
<protein>
    <submittedName>
        <fullName evidence="3">Uncharacterized protein</fullName>
    </submittedName>
</protein>
<keyword evidence="4" id="KW-1185">Reference proteome</keyword>
<dbReference type="EMBL" id="JAIQCJ010000544">
    <property type="protein sequence ID" value="KAJ8795596.1"/>
    <property type="molecule type" value="Genomic_DNA"/>
</dbReference>
<feature type="chain" id="PRO_5044344083" evidence="2">
    <location>
        <begin position="26"/>
        <end position="177"/>
    </location>
</feature>
<evidence type="ECO:0000256" key="2">
    <source>
        <dbReference type="SAM" id="SignalP"/>
    </source>
</evidence>
<evidence type="ECO:0000313" key="4">
    <source>
        <dbReference type="Proteomes" id="UP001159641"/>
    </source>
</evidence>
<evidence type="ECO:0000256" key="1">
    <source>
        <dbReference type="SAM" id="MobiDB-lite"/>
    </source>
</evidence>